<keyword evidence="2" id="KW-1003">Cell membrane</keyword>
<feature type="transmembrane region" description="Helical" evidence="6">
    <location>
        <begin position="25"/>
        <end position="48"/>
    </location>
</feature>
<keyword evidence="3 6" id="KW-0812">Transmembrane</keyword>
<evidence type="ECO:0000256" key="4">
    <source>
        <dbReference type="ARBA" id="ARBA00022989"/>
    </source>
</evidence>
<feature type="transmembrane region" description="Helical" evidence="6">
    <location>
        <begin position="300"/>
        <end position="320"/>
    </location>
</feature>
<dbReference type="InterPro" id="IPR050445">
    <property type="entry name" value="Bact_polysacc_biosynth/exp"/>
</dbReference>
<comment type="caution">
    <text evidence="8">The sequence shown here is derived from an EMBL/GenBank/DDBJ whole genome shotgun (WGS) entry which is preliminary data.</text>
</comment>
<gene>
    <name evidence="8" type="ORF">H9Y05_02745</name>
</gene>
<evidence type="ECO:0000256" key="1">
    <source>
        <dbReference type="ARBA" id="ARBA00004651"/>
    </source>
</evidence>
<accession>A0A8J6PH83</accession>
<dbReference type="AlphaFoldDB" id="A0A8J6PH83"/>
<proteinExistence type="predicted"/>
<reference evidence="8" key="1">
    <citation type="submission" date="2020-09" db="EMBL/GenBank/DDBJ databases">
        <title>Taishania pollutisoli gen. nov., sp. nov., Isolated from Tetrabromobisphenol A-Contaminated Soil.</title>
        <authorList>
            <person name="Chen Q."/>
        </authorList>
    </citation>
    <scope>NUCLEOTIDE SEQUENCE</scope>
    <source>
        <strain evidence="8">CZZ-1</strain>
    </source>
</reference>
<dbReference type="InterPro" id="IPR003856">
    <property type="entry name" value="LPS_length_determ_N"/>
</dbReference>
<dbReference type="GO" id="GO:0004713">
    <property type="term" value="F:protein tyrosine kinase activity"/>
    <property type="evidence" value="ECO:0007669"/>
    <property type="project" value="TreeGrafter"/>
</dbReference>
<evidence type="ECO:0000256" key="6">
    <source>
        <dbReference type="SAM" id="Phobius"/>
    </source>
</evidence>
<dbReference type="Pfam" id="PF02706">
    <property type="entry name" value="Wzz"/>
    <property type="match status" value="1"/>
</dbReference>
<comment type="subcellular location">
    <subcellularLocation>
        <location evidence="1">Cell membrane</location>
        <topology evidence="1">Multi-pass membrane protein</topology>
    </subcellularLocation>
</comment>
<dbReference type="RefSeq" id="WP_216713432.1">
    <property type="nucleotide sequence ID" value="NZ_JACVEL010000001.1"/>
</dbReference>
<dbReference type="GO" id="GO:0005886">
    <property type="term" value="C:plasma membrane"/>
    <property type="evidence" value="ECO:0007669"/>
    <property type="project" value="UniProtKB-SubCell"/>
</dbReference>
<keyword evidence="9" id="KW-1185">Reference proteome</keyword>
<protein>
    <recommendedName>
        <fullName evidence="7">Polysaccharide chain length determinant N-terminal domain-containing protein</fullName>
    </recommendedName>
</protein>
<evidence type="ECO:0000256" key="5">
    <source>
        <dbReference type="ARBA" id="ARBA00023136"/>
    </source>
</evidence>
<keyword evidence="5 6" id="KW-0472">Membrane</keyword>
<dbReference type="PANTHER" id="PTHR32309:SF13">
    <property type="entry name" value="FERRIC ENTEROBACTIN TRANSPORT PROTEIN FEPE"/>
    <property type="match status" value="1"/>
</dbReference>
<name>A0A8J6PH83_9FLAO</name>
<dbReference type="EMBL" id="JACVEL010000001">
    <property type="protein sequence ID" value="MBC9811384.1"/>
    <property type="molecule type" value="Genomic_DNA"/>
</dbReference>
<evidence type="ECO:0000256" key="2">
    <source>
        <dbReference type="ARBA" id="ARBA00022475"/>
    </source>
</evidence>
<evidence type="ECO:0000259" key="7">
    <source>
        <dbReference type="Pfam" id="PF02706"/>
    </source>
</evidence>
<feature type="domain" description="Polysaccharide chain length determinant N-terminal" evidence="7">
    <location>
        <begin position="13"/>
        <end position="101"/>
    </location>
</feature>
<dbReference type="Proteomes" id="UP000652681">
    <property type="component" value="Unassembled WGS sequence"/>
</dbReference>
<evidence type="ECO:0000313" key="9">
    <source>
        <dbReference type="Proteomes" id="UP000652681"/>
    </source>
</evidence>
<keyword evidence="4 6" id="KW-1133">Transmembrane helix</keyword>
<organism evidence="8 9">
    <name type="scientific">Taishania pollutisoli</name>
    <dbReference type="NCBI Taxonomy" id="2766479"/>
    <lineage>
        <taxon>Bacteria</taxon>
        <taxon>Pseudomonadati</taxon>
        <taxon>Bacteroidota</taxon>
        <taxon>Flavobacteriia</taxon>
        <taxon>Flavobacteriales</taxon>
        <taxon>Crocinitomicaceae</taxon>
        <taxon>Taishania</taxon>
    </lineage>
</organism>
<evidence type="ECO:0000313" key="8">
    <source>
        <dbReference type="EMBL" id="MBC9811384.1"/>
    </source>
</evidence>
<dbReference type="PANTHER" id="PTHR32309">
    <property type="entry name" value="TYROSINE-PROTEIN KINASE"/>
    <property type="match status" value="1"/>
</dbReference>
<sequence>MTESIEKFEQDRQNLLLFIWKNRKVIILVSAVGFIVSLIISLLMTPIFRSTAIVFPTATSTVSFSEQRNAKASSMDFGEEEQAEQMVQILQSSSIRDEIVHQFDLYKHYEISPDDVNKQYKLVKEFNSNFNFARTRYGSIQIDVLDKDPVKAAAMANKVVDLIDTMKNEMIAQRTAEAFKVAQRKRDMLQEDLNKISVQIDSLAKLGVMNIDARAGLYQAFVDSKSPAEKAEIKEKLLVNEKDGPFYDELEHIRREKITAFELFMAIYEQTESDANAKLNHKFIVERAVVADKKDKPKRMVVVLLGTMGTFLFIVFALLIREKIGELKRIA</sequence>
<evidence type="ECO:0000256" key="3">
    <source>
        <dbReference type="ARBA" id="ARBA00022692"/>
    </source>
</evidence>